<evidence type="ECO:0000313" key="3">
    <source>
        <dbReference type="EMBL" id="AIC11654.1"/>
    </source>
</evidence>
<proteinExistence type="predicted"/>
<protein>
    <submittedName>
        <fullName evidence="3">Uncharacterized protein</fullName>
    </submittedName>
</protein>
<organism evidence="3 4">
    <name type="scientific">Xylella fastidiosa subsp. sandyi Ann-1</name>
    <dbReference type="NCBI Taxonomy" id="155920"/>
    <lineage>
        <taxon>Bacteria</taxon>
        <taxon>Pseudomonadati</taxon>
        <taxon>Pseudomonadota</taxon>
        <taxon>Gammaproteobacteria</taxon>
        <taxon>Lysobacterales</taxon>
        <taxon>Lysobacteraceae</taxon>
        <taxon>Xylella</taxon>
    </lineage>
</organism>
<dbReference type="PATRIC" id="fig|155920.8.peg.194"/>
<dbReference type="AlphaFoldDB" id="A0A060H4E3"/>
<evidence type="ECO:0000313" key="2">
    <source>
        <dbReference type="EMBL" id="AIC11170.1"/>
    </source>
</evidence>
<dbReference type="EMBL" id="CP006696">
    <property type="protein sequence ID" value="AIC11654.1"/>
    <property type="molecule type" value="Genomic_DNA"/>
</dbReference>
<dbReference type="HOGENOM" id="CLU_490843_0_0_6"/>
<gene>
    <name evidence="1" type="ORF">D934_00830</name>
    <name evidence="2" type="ORF">D934_05690</name>
    <name evidence="3" type="ORF">D934_12745</name>
</gene>
<dbReference type="Proteomes" id="UP000027215">
    <property type="component" value="Chromosome"/>
</dbReference>
<name>A0A060H4E3_XYLFS</name>
<dbReference type="KEGG" id="xfs:D934_05690"/>
<sequence>MDFEEVAGGELSAQGGEVAGGVDVDGVGGKAAALLVHGVGVDGDEVAGVNGAGVGEGVGVDGGGGGSQEGAVWGEVAGAGAQVEAGDEGAGGGAVGQVDVLLDEPDDVAGELGQLVGTEGNAGAQLVLFGDGEAGVQEGAVLVVVVGVAVQAAAAGELGDLFADEALFVVAVAEAFVEGVVVAQGVELAVGAGVGAAEGKAGVGGDEGGGVGVNGEEAVVGQGEGAGGGDGDGGGGGGVADGGVGGGDALFRDVGEFLAGAAVVVGKGEGVEAGGVVGDGDDAVDDTQGLGAGVVGDMLDGLRGVGGVGDVVECLGGNVLVAAAGDAAANLCGGGGPGFIGPCVGVTTVGGAGVAEVFGARELEGAVVDQQGSVVLVFVICCFFGRMGGQANDGLVAAGQQVGVVVVEVADVNTHGAARLDEGWGTGIEVEDFLLGGSGGITVLLVVADIVGAAAHVNEGVVWVGVVVPGDEADAVVGAGAVGGVVGGVVGEAVIAGGVGDGDVYVFVLLGGVQADKGAVIGCGGGDVVGVGLFVLTVGVVQDEAVAGAGGEVQAAAFSLAGIEAATGIEVGAGLGGEADDGAADVVAIRGDVGGVFEDVSGVEVVDVVGVVVAAQSEVA</sequence>
<dbReference type="KEGG" id="xfs:D934_12745"/>
<dbReference type="EMBL" id="CP006696">
    <property type="protein sequence ID" value="AIC10938.1"/>
    <property type="molecule type" value="Genomic_DNA"/>
</dbReference>
<evidence type="ECO:0000313" key="1">
    <source>
        <dbReference type="EMBL" id="AIC10938.1"/>
    </source>
</evidence>
<dbReference type="EMBL" id="CP006696">
    <property type="protein sequence ID" value="AIC11170.1"/>
    <property type="molecule type" value="Genomic_DNA"/>
</dbReference>
<reference evidence="3 4" key="1">
    <citation type="submission" date="2013-08" db="EMBL/GenBank/DDBJ databases">
        <authorList>
            <person name="Stouthamer R."/>
            <person name="Nunney L."/>
        </authorList>
    </citation>
    <scope>NUCLEOTIDE SEQUENCE [LARGE SCALE GENOMIC DNA]</scope>
    <source>
        <strain evidence="4">ann-1</strain>
        <strain evidence="3">Ann-1</strain>
    </source>
</reference>
<accession>A0A060H4E3</accession>
<evidence type="ECO:0000313" key="4">
    <source>
        <dbReference type="Proteomes" id="UP000027215"/>
    </source>
</evidence>
<dbReference type="KEGG" id="xfs:D934_00830"/>